<proteinExistence type="predicted"/>
<reference evidence="1" key="1">
    <citation type="journal article" date="2014" name="Int. J. Syst. Evol. Microbiol.">
        <title>Complete genome sequence of Corynebacterium casei LMG S-19264T (=DSM 44701T), isolated from a smear-ripened cheese.</title>
        <authorList>
            <consortium name="US DOE Joint Genome Institute (JGI-PGF)"/>
            <person name="Walter F."/>
            <person name="Albersmeier A."/>
            <person name="Kalinowski J."/>
            <person name="Ruckert C."/>
        </authorList>
    </citation>
    <scope>NUCLEOTIDE SEQUENCE</scope>
    <source>
        <strain evidence="1">CGMCC 4.7272</strain>
    </source>
</reference>
<reference evidence="1" key="2">
    <citation type="submission" date="2020-09" db="EMBL/GenBank/DDBJ databases">
        <authorList>
            <person name="Sun Q."/>
            <person name="Zhou Y."/>
        </authorList>
    </citation>
    <scope>NUCLEOTIDE SEQUENCE</scope>
    <source>
        <strain evidence="1">CGMCC 4.7272</strain>
    </source>
</reference>
<dbReference type="EMBL" id="BMMU01000001">
    <property type="protein sequence ID" value="GGJ12619.1"/>
    <property type="molecule type" value="Genomic_DNA"/>
</dbReference>
<dbReference type="AlphaFoldDB" id="A0A917NN49"/>
<name>A0A917NN49_9ACTN</name>
<organism evidence="1 2">
    <name type="scientific">Streptomyces lacrimifluminis</name>
    <dbReference type="NCBI Taxonomy" id="1500077"/>
    <lineage>
        <taxon>Bacteria</taxon>
        <taxon>Bacillati</taxon>
        <taxon>Actinomycetota</taxon>
        <taxon>Actinomycetes</taxon>
        <taxon>Kitasatosporales</taxon>
        <taxon>Streptomycetaceae</taxon>
        <taxon>Streptomyces</taxon>
    </lineage>
</organism>
<accession>A0A917NN49</accession>
<evidence type="ECO:0000313" key="2">
    <source>
        <dbReference type="Proteomes" id="UP000625682"/>
    </source>
</evidence>
<comment type="caution">
    <text evidence="1">The sequence shown here is derived from an EMBL/GenBank/DDBJ whole genome shotgun (WGS) entry which is preliminary data.</text>
</comment>
<evidence type="ECO:0000313" key="1">
    <source>
        <dbReference type="EMBL" id="GGJ12619.1"/>
    </source>
</evidence>
<gene>
    <name evidence="1" type="ORF">GCM10012282_06180</name>
</gene>
<protein>
    <submittedName>
        <fullName evidence="1">Uncharacterized protein</fullName>
    </submittedName>
</protein>
<dbReference type="Proteomes" id="UP000625682">
    <property type="component" value="Unassembled WGS sequence"/>
</dbReference>
<sequence>MVINDIAAAVLACAAVGWLVWRGFFTAPGSFGSWAMFSHIGACHVRLHDVRDGQPVCPWEYEAPQDFFTSPDALRSLVRYLDEEHGRQVAGDGVVLAPFTRIRIRVVNGRIVRA</sequence>
<keyword evidence="2" id="KW-1185">Reference proteome</keyword>